<evidence type="ECO:0000259" key="3">
    <source>
        <dbReference type="Pfam" id="PF00174"/>
    </source>
</evidence>
<dbReference type="InterPro" id="IPR036374">
    <property type="entry name" value="OxRdtase_Mopterin-bd_sf"/>
</dbReference>
<feature type="transmembrane region" description="Helical" evidence="2">
    <location>
        <begin position="279"/>
        <end position="298"/>
    </location>
</feature>
<dbReference type="SUPFAM" id="SSF56524">
    <property type="entry name" value="Oxidoreductase molybdopterin-binding domain"/>
    <property type="match status" value="1"/>
</dbReference>
<organism evidence="5 6">
    <name type="scientific">Aphanomyces stellatus</name>
    <dbReference type="NCBI Taxonomy" id="120398"/>
    <lineage>
        <taxon>Eukaryota</taxon>
        <taxon>Sar</taxon>
        <taxon>Stramenopiles</taxon>
        <taxon>Oomycota</taxon>
        <taxon>Saprolegniomycetes</taxon>
        <taxon>Saprolegniales</taxon>
        <taxon>Verrucalvaceae</taxon>
        <taxon>Aphanomyces</taxon>
    </lineage>
</organism>
<evidence type="ECO:0000313" key="5">
    <source>
        <dbReference type="EMBL" id="VFT86297.1"/>
    </source>
</evidence>
<keyword evidence="2" id="KW-0472">Membrane</keyword>
<feature type="region of interest" description="Disordered" evidence="1">
    <location>
        <begin position="1"/>
        <end position="40"/>
    </location>
</feature>
<evidence type="ECO:0000256" key="1">
    <source>
        <dbReference type="SAM" id="MobiDB-lite"/>
    </source>
</evidence>
<dbReference type="AlphaFoldDB" id="A0A485KMQ6"/>
<name>A0A485KMQ6_9STRA</name>
<keyword evidence="6" id="KW-1185">Reference proteome</keyword>
<sequence>MVGPDENEPNVKKQIQKKRYQLEKASRAAGKPTSCAGLPPGQTKAPSWLVLDIRPSHFDFTFDETWRLDIFDNGKLSSSITLADLHAREADAVWVPMDFHCVTSWTYLGLDVRGIPLRSILPPSILLDNSSWKTMMQFGGDKYSTSLPRDAVFGYDGYLVYQIRDPATGDTVPLGLDHGSVRVLFPKLYGFKSAKWLTRLEFHDDEVHGFWEALGYHAVAEASLEQRFAANTGGTVTKSIMNPLNGWFSWYAIHFPENFLAAQQCLSLDVRQIVLNWRFYWLMLTFWVCLPSYMFYYGGLTLTRLVLRGQAAKYHAN</sequence>
<gene>
    <name evidence="5" type="primary">Aste57867_9417</name>
    <name evidence="4" type="ORF">As57867_009381</name>
    <name evidence="5" type="ORF">ASTE57867_9417</name>
</gene>
<reference evidence="5 6" key="1">
    <citation type="submission" date="2019-03" db="EMBL/GenBank/DDBJ databases">
        <authorList>
            <person name="Gaulin E."/>
            <person name="Dumas B."/>
        </authorList>
    </citation>
    <scope>NUCLEOTIDE SEQUENCE [LARGE SCALE GENOMIC DNA]</scope>
    <source>
        <strain evidence="5">CBS 568.67</strain>
    </source>
</reference>
<dbReference type="Proteomes" id="UP000332933">
    <property type="component" value="Unassembled WGS sequence"/>
</dbReference>
<dbReference type="InterPro" id="IPR000572">
    <property type="entry name" value="OxRdtase_Mopterin-bd_dom"/>
</dbReference>
<dbReference type="Gene3D" id="3.90.420.10">
    <property type="entry name" value="Oxidoreductase, molybdopterin-binding domain"/>
    <property type="match status" value="1"/>
</dbReference>
<protein>
    <submittedName>
        <fullName evidence="5">Aste57867_9417 protein</fullName>
    </submittedName>
</protein>
<accession>A0A485KMQ6</accession>
<evidence type="ECO:0000256" key="2">
    <source>
        <dbReference type="SAM" id="Phobius"/>
    </source>
</evidence>
<dbReference type="OrthoDB" id="204944at2759"/>
<dbReference type="PANTHER" id="PTHR43032:SF4">
    <property type="entry name" value="OXIDOREDUCTASE MOLYBDOPTERIN-BINDING DOMAIN-CONTAINING PROTEIN"/>
    <property type="match status" value="1"/>
</dbReference>
<proteinExistence type="predicted"/>
<dbReference type="PANTHER" id="PTHR43032">
    <property type="entry name" value="PROTEIN-METHIONINE-SULFOXIDE REDUCTASE"/>
    <property type="match status" value="1"/>
</dbReference>
<keyword evidence="2" id="KW-1133">Transmembrane helix</keyword>
<feature type="domain" description="Oxidoreductase molybdopterin-binding" evidence="3">
    <location>
        <begin position="63"/>
        <end position="211"/>
    </location>
</feature>
<keyword evidence="2" id="KW-0812">Transmembrane</keyword>
<dbReference type="Pfam" id="PF00174">
    <property type="entry name" value="Oxidored_molyb"/>
    <property type="match status" value="1"/>
</dbReference>
<dbReference type="EMBL" id="CAADRA010005162">
    <property type="protein sequence ID" value="VFT86297.1"/>
    <property type="molecule type" value="Genomic_DNA"/>
</dbReference>
<evidence type="ECO:0000313" key="6">
    <source>
        <dbReference type="Proteomes" id="UP000332933"/>
    </source>
</evidence>
<evidence type="ECO:0000313" key="4">
    <source>
        <dbReference type="EMBL" id="KAF0700031.1"/>
    </source>
</evidence>
<reference evidence="4" key="2">
    <citation type="submission" date="2019-06" db="EMBL/GenBank/DDBJ databases">
        <title>Genomics analysis of Aphanomyces spp. identifies a new class of oomycete effector associated with host adaptation.</title>
        <authorList>
            <person name="Gaulin E."/>
        </authorList>
    </citation>
    <scope>NUCLEOTIDE SEQUENCE</scope>
    <source>
        <strain evidence="4">CBS 578.67</strain>
    </source>
</reference>
<dbReference type="EMBL" id="VJMH01005141">
    <property type="protein sequence ID" value="KAF0700031.1"/>
    <property type="molecule type" value="Genomic_DNA"/>
</dbReference>